<evidence type="ECO:0000313" key="2">
    <source>
        <dbReference type="EMBL" id="KAJ3216265.1"/>
    </source>
</evidence>
<gene>
    <name evidence="2" type="ORF">HK099_005934</name>
</gene>
<feature type="transmembrane region" description="Helical" evidence="1">
    <location>
        <begin position="39"/>
        <end position="62"/>
    </location>
</feature>
<dbReference type="PANTHER" id="PTHR47372:SF11">
    <property type="entry name" value="RE19971P"/>
    <property type="match status" value="1"/>
</dbReference>
<dbReference type="SUPFAM" id="SSF58113">
    <property type="entry name" value="Apolipoprotein A-I"/>
    <property type="match status" value="1"/>
</dbReference>
<keyword evidence="1" id="KW-0812">Transmembrane</keyword>
<dbReference type="AlphaFoldDB" id="A0AAD5U311"/>
<keyword evidence="1" id="KW-0472">Membrane</keyword>
<keyword evidence="1" id="KW-1133">Transmembrane helix</keyword>
<dbReference type="PANTHER" id="PTHR47372">
    <property type="entry name" value="DAUER UP-REGULATED-RELATED"/>
    <property type="match status" value="1"/>
</dbReference>
<dbReference type="Proteomes" id="UP001211065">
    <property type="component" value="Unassembled WGS sequence"/>
</dbReference>
<dbReference type="EMBL" id="JADGJW010000487">
    <property type="protein sequence ID" value="KAJ3216265.1"/>
    <property type="molecule type" value="Genomic_DNA"/>
</dbReference>
<organism evidence="2 3">
    <name type="scientific">Clydaea vesicula</name>
    <dbReference type="NCBI Taxonomy" id="447962"/>
    <lineage>
        <taxon>Eukaryota</taxon>
        <taxon>Fungi</taxon>
        <taxon>Fungi incertae sedis</taxon>
        <taxon>Chytridiomycota</taxon>
        <taxon>Chytridiomycota incertae sedis</taxon>
        <taxon>Chytridiomycetes</taxon>
        <taxon>Lobulomycetales</taxon>
        <taxon>Lobulomycetaceae</taxon>
        <taxon>Clydaea</taxon>
    </lineage>
</organism>
<reference evidence="2" key="1">
    <citation type="submission" date="2020-05" db="EMBL/GenBank/DDBJ databases">
        <title>Phylogenomic resolution of chytrid fungi.</title>
        <authorList>
            <person name="Stajich J.E."/>
            <person name="Amses K."/>
            <person name="Simmons R."/>
            <person name="Seto K."/>
            <person name="Myers J."/>
            <person name="Bonds A."/>
            <person name="Quandt C.A."/>
            <person name="Barry K."/>
            <person name="Liu P."/>
            <person name="Grigoriev I."/>
            <person name="Longcore J.E."/>
            <person name="James T.Y."/>
        </authorList>
    </citation>
    <scope>NUCLEOTIDE SEQUENCE</scope>
    <source>
        <strain evidence="2">JEL0476</strain>
    </source>
</reference>
<sequence length="743" mass="85460">MQNEKTKEELENDARARFLIDSEIIDNIMKENKRRRRNIRYSMGALITLAFVYLFTKTYLWAPAFERDIIKYPEEKSHLRQNAEGKYESAKNYADDLLNGAKDTAKDYAFQAKDSAQGYGNNMADTAKDYAYDAKEKAQGYGNNMADTAKDYAYDAKEKAQGYGNYMADNAKDYAYDAKDKAQGYGKNMKDTAKDYAYDAKERAKGYAYDAKEQAKYYANGAKEYAEDYAEDLRQKIPKHKIEYLKNLLREIPEETKELADDVRDKVPDDKLQYLKSLLQEIPEDTNDFAQNLRKKIPQDKINYMKHLLQKIPEESMNYAEDLKDKIPDDKLQYIKNLMQEIPEDSRQYAQDLNDKIPEDKMGYAKNIGQNLPKGFFRNSLFDWNSRNTPSNEDFSDKTELEFKKFSPPENLKASTGVKEVIINYDGHTEGVVKFEVSEADNVALDIEYRLSSANTDKLFKKLSFNQKIENDQFIVDISVPRREDLNEAGCISDDRHDFSSLRKYFKRKNQECETILADITIHLPKKLNNLVIKSQTKLNIESSKANRKLKLEQLYIETEGQISLNSVIKVEDTVKLYAGSKISLLRFISLKLSQIKSMRNIFFVESKFEELKAESEYGLIYGSLDVFKHLHLLAANGDINISSLRIGKNARVLIQRLSEENGDLSVALENFMGRFSVDTKFGEVSLLGDNIKVVKNIEKGELTRERIVEGTILKGKLLDQRVEIKSNNGDVVLVLLQGEENL</sequence>
<keyword evidence="3" id="KW-1185">Reference proteome</keyword>
<accession>A0AAD5U311</accession>
<proteinExistence type="predicted"/>
<name>A0AAD5U311_9FUNG</name>
<dbReference type="Gene3D" id="1.20.120.20">
    <property type="entry name" value="Apolipoprotein"/>
    <property type="match status" value="1"/>
</dbReference>
<evidence type="ECO:0000313" key="3">
    <source>
        <dbReference type="Proteomes" id="UP001211065"/>
    </source>
</evidence>
<comment type="caution">
    <text evidence="2">The sequence shown here is derived from an EMBL/GenBank/DDBJ whole genome shotgun (WGS) entry which is preliminary data.</text>
</comment>
<protein>
    <submittedName>
        <fullName evidence="2">Uncharacterized protein</fullName>
    </submittedName>
</protein>
<evidence type="ECO:0000256" key="1">
    <source>
        <dbReference type="SAM" id="Phobius"/>
    </source>
</evidence>